<dbReference type="Pfam" id="PF00168">
    <property type="entry name" value="C2"/>
    <property type="match status" value="1"/>
</dbReference>
<dbReference type="PROSITE" id="PS50004">
    <property type="entry name" value="C2"/>
    <property type="match status" value="1"/>
</dbReference>
<dbReference type="GO" id="GO:0005886">
    <property type="term" value="C:plasma membrane"/>
    <property type="evidence" value="ECO:0007669"/>
    <property type="project" value="TreeGrafter"/>
</dbReference>
<dbReference type="SUPFAM" id="SSF56024">
    <property type="entry name" value="Phospholipase D/nuclease"/>
    <property type="match status" value="2"/>
</dbReference>
<dbReference type="PIRSF" id="PIRSF036470">
    <property type="entry name" value="PLD_plant"/>
    <property type="match status" value="1"/>
</dbReference>
<keyword evidence="6 10" id="KW-0378">Hydrolase</keyword>
<evidence type="ECO:0000256" key="5">
    <source>
        <dbReference type="ARBA" id="ARBA00022737"/>
    </source>
</evidence>
<comment type="catalytic activity">
    <reaction evidence="1 10">
        <text>a 1,2-diacyl-sn-glycero-3-phosphocholine + H2O = a 1,2-diacyl-sn-glycero-3-phosphate + choline + H(+)</text>
        <dbReference type="Rhea" id="RHEA:14445"/>
        <dbReference type="ChEBI" id="CHEBI:15354"/>
        <dbReference type="ChEBI" id="CHEBI:15377"/>
        <dbReference type="ChEBI" id="CHEBI:15378"/>
        <dbReference type="ChEBI" id="CHEBI:57643"/>
        <dbReference type="ChEBI" id="CHEBI:58608"/>
        <dbReference type="EC" id="3.1.4.4"/>
    </reaction>
</comment>
<comment type="caution">
    <text evidence="13">The sequence shown here is derived from an EMBL/GenBank/DDBJ whole genome shotgun (WGS) entry which is preliminary data.</text>
</comment>
<dbReference type="Gene3D" id="2.60.40.150">
    <property type="entry name" value="C2 domain"/>
    <property type="match status" value="1"/>
</dbReference>
<dbReference type="PROSITE" id="PS50035">
    <property type="entry name" value="PLD"/>
    <property type="match status" value="2"/>
</dbReference>
<keyword evidence="7 10" id="KW-0106">Calcium</keyword>
<dbReference type="InterPro" id="IPR000008">
    <property type="entry name" value="C2_dom"/>
</dbReference>
<keyword evidence="5" id="KW-0677">Repeat</keyword>
<dbReference type="GO" id="GO:0046470">
    <property type="term" value="P:phosphatidylcholine metabolic process"/>
    <property type="evidence" value="ECO:0007669"/>
    <property type="project" value="InterPro"/>
</dbReference>
<dbReference type="Gene3D" id="3.30.870.10">
    <property type="entry name" value="Endonuclease Chain A"/>
    <property type="match status" value="2"/>
</dbReference>
<comment type="function">
    <text evidence="10">Hydrolyzes glycerol-phospholipids at the terminal phosphodiesteric bond.</text>
</comment>
<comment type="similarity">
    <text evidence="3 10">Belongs to the phospholipase D family. C2-PLD subfamily.</text>
</comment>
<dbReference type="Pfam" id="PF12357">
    <property type="entry name" value="PLD_C"/>
    <property type="match status" value="1"/>
</dbReference>
<comment type="cofactor">
    <cofactor evidence="2 10">
        <name>Ca(2+)</name>
        <dbReference type="ChEBI" id="CHEBI:29108"/>
    </cofactor>
</comment>
<dbReference type="InterPro" id="IPR001736">
    <property type="entry name" value="PLipase_D/transphosphatidylase"/>
</dbReference>
<evidence type="ECO:0000259" key="11">
    <source>
        <dbReference type="PROSITE" id="PS50004"/>
    </source>
</evidence>
<dbReference type="PANTHER" id="PTHR18896">
    <property type="entry name" value="PHOSPHOLIPASE D"/>
    <property type="match status" value="1"/>
</dbReference>
<keyword evidence="9" id="KW-0443">Lipid metabolism</keyword>
<keyword evidence="14" id="KW-1185">Reference proteome</keyword>
<feature type="domain" description="C2" evidence="11">
    <location>
        <begin position="1"/>
        <end position="112"/>
    </location>
</feature>
<feature type="domain" description="PLD phosphodiesterase" evidence="12">
    <location>
        <begin position="313"/>
        <end position="351"/>
    </location>
</feature>
<accession>A0A9D4U4G2</accession>
<protein>
    <recommendedName>
        <fullName evidence="10">Phospholipase D</fullName>
        <ecNumber evidence="10">3.1.4.4</ecNumber>
    </recommendedName>
</protein>
<evidence type="ECO:0000259" key="12">
    <source>
        <dbReference type="PROSITE" id="PS50035"/>
    </source>
</evidence>
<evidence type="ECO:0000256" key="6">
    <source>
        <dbReference type="ARBA" id="ARBA00022801"/>
    </source>
</evidence>
<gene>
    <name evidence="13" type="ORF">GOP47_0024659</name>
</gene>
<dbReference type="InterPro" id="IPR024632">
    <property type="entry name" value="PLipase_D_C"/>
</dbReference>
<organism evidence="13 14">
    <name type="scientific">Adiantum capillus-veneris</name>
    <name type="common">Maidenhair fern</name>
    <dbReference type="NCBI Taxonomy" id="13818"/>
    <lineage>
        <taxon>Eukaryota</taxon>
        <taxon>Viridiplantae</taxon>
        <taxon>Streptophyta</taxon>
        <taxon>Embryophyta</taxon>
        <taxon>Tracheophyta</taxon>
        <taxon>Polypodiopsida</taxon>
        <taxon>Polypodiidae</taxon>
        <taxon>Polypodiales</taxon>
        <taxon>Pteridineae</taxon>
        <taxon>Pteridaceae</taxon>
        <taxon>Vittarioideae</taxon>
        <taxon>Adiantum</taxon>
    </lineage>
</organism>
<evidence type="ECO:0000256" key="10">
    <source>
        <dbReference type="PIRNR" id="PIRNR036470"/>
    </source>
</evidence>
<dbReference type="AlphaFoldDB" id="A0A9D4U4G2"/>
<name>A0A9D4U4G2_ADICA</name>
<dbReference type="EMBL" id="JABFUD020000024">
    <property type="protein sequence ID" value="KAI5060239.1"/>
    <property type="molecule type" value="Genomic_DNA"/>
</dbReference>
<dbReference type="SMART" id="SM00155">
    <property type="entry name" value="PLDc"/>
    <property type="match status" value="2"/>
</dbReference>
<dbReference type="PANTHER" id="PTHR18896:SF115">
    <property type="entry name" value="PHOSPHOLIPASE D ALPHA 1"/>
    <property type="match status" value="1"/>
</dbReference>
<dbReference type="InterPro" id="IPR025202">
    <property type="entry name" value="PLD-like_dom"/>
</dbReference>
<dbReference type="SUPFAM" id="SSF49562">
    <property type="entry name" value="C2 domain (Calcium/lipid-binding domain, CaLB)"/>
    <property type="match status" value="1"/>
</dbReference>
<dbReference type="OrthoDB" id="14911at2759"/>
<evidence type="ECO:0000256" key="8">
    <source>
        <dbReference type="ARBA" id="ARBA00022963"/>
    </source>
</evidence>
<keyword evidence="4" id="KW-0479">Metal-binding</keyword>
<reference evidence="13" key="1">
    <citation type="submission" date="2021-01" db="EMBL/GenBank/DDBJ databases">
        <title>Adiantum capillus-veneris genome.</title>
        <authorList>
            <person name="Fang Y."/>
            <person name="Liao Q."/>
        </authorList>
    </citation>
    <scope>NUCLEOTIDE SEQUENCE</scope>
    <source>
        <strain evidence="13">H3</strain>
        <tissue evidence="13">Leaf</tissue>
    </source>
</reference>
<dbReference type="InterPro" id="IPR011402">
    <property type="entry name" value="PLipase_D_pln"/>
</dbReference>
<dbReference type="FunFam" id="3.30.870.10:FF:000025">
    <property type="entry name" value="Phospholipase D delta"/>
    <property type="match status" value="1"/>
</dbReference>
<evidence type="ECO:0000313" key="13">
    <source>
        <dbReference type="EMBL" id="KAI5060239.1"/>
    </source>
</evidence>
<dbReference type="Pfam" id="PF13091">
    <property type="entry name" value="PLDc_2"/>
    <property type="match status" value="1"/>
</dbReference>
<dbReference type="GO" id="GO:0004630">
    <property type="term" value="F:phospholipase D activity"/>
    <property type="evidence" value="ECO:0007669"/>
    <property type="project" value="UniProtKB-EC"/>
</dbReference>
<evidence type="ECO:0000256" key="3">
    <source>
        <dbReference type="ARBA" id="ARBA00010683"/>
    </source>
</evidence>
<dbReference type="EC" id="3.1.4.4" evidence="10"/>
<evidence type="ECO:0000256" key="7">
    <source>
        <dbReference type="ARBA" id="ARBA00022837"/>
    </source>
</evidence>
<evidence type="ECO:0000256" key="9">
    <source>
        <dbReference type="ARBA" id="ARBA00023098"/>
    </source>
</evidence>
<dbReference type="InterPro" id="IPR015679">
    <property type="entry name" value="PLipase_D_fam"/>
</dbReference>
<evidence type="ECO:0000256" key="4">
    <source>
        <dbReference type="ARBA" id="ARBA00022723"/>
    </source>
</evidence>
<feature type="domain" description="PLD phosphodiesterase" evidence="12">
    <location>
        <begin position="637"/>
        <end position="664"/>
    </location>
</feature>
<dbReference type="CDD" id="cd09142">
    <property type="entry name" value="PLDc_pPLD_like_2"/>
    <property type="match status" value="1"/>
</dbReference>
<evidence type="ECO:0000256" key="1">
    <source>
        <dbReference type="ARBA" id="ARBA00000798"/>
    </source>
</evidence>
<dbReference type="InterPro" id="IPR035892">
    <property type="entry name" value="C2_domain_sf"/>
</dbReference>
<evidence type="ECO:0000313" key="14">
    <source>
        <dbReference type="Proteomes" id="UP000886520"/>
    </source>
</evidence>
<dbReference type="Proteomes" id="UP000886520">
    <property type="component" value="Chromosome 24"/>
</dbReference>
<dbReference type="GO" id="GO:0005509">
    <property type="term" value="F:calcium ion binding"/>
    <property type="evidence" value="ECO:0007669"/>
    <property type="project" value="InterPro"/>
</dbReference>
<sequence>MICCITQSLRLCTCNNVQVIEELEKATHIGSGVSKLYATVDIGAARVIRTRPVKYASSNPKWNQSFRVYCAYEAKDVTIEVKDELTVGTVVIAKRRLSPSQLLSLKAPEGWFNTFDPQDPRKQRGRIFIKLEFHEINSVPSWGQGIKGCDIPGVHYSFFKQENGNAITLYQDSHVRNEFRPQISLDQRRSYEPHRCWEDIYTALSGAKHLIYIAGWSVFSNITLVRDMERPIPRAQGVTLGEFLKGKAQEGVRVLLLLWDDRTSIPRVEITGVMHTHDEDTAAYFRGSKVHCVRCPRNPDNGSSIVQGLEVGLMFTHHQKTIVVDVATSAANTGQRKLVSFLGGIDLCDGRYDNQNHSLFGTLGTVHKEDFHQTNFEGASLKQGGPREPWHDVHARIEGPAAWDVHCNFEQRWRRQANKRHLLSLKTIPELWPPSEIIQDDNPESWNAQIFRSIDEGAVDGFPKKPDIAAQMGLVTGKENIIDRSIQDAYICAIRQAKHFIYMENQYFLGSSASWSSHQDAGAIQLIPMELTLKIISKIEAGERFAVYVVIPMWPEGVPESAAVQEILYWQRLTMEMMYKRIAAALKKNHIDGIAQPTDYLNFFCLGNREAPNPREYQPSETPKSEDYRNAQEHRRFMIYVHAKTMIVDDEYIIVGSANCNQRSMDGARDSEIAVGAYQPHHVMEGSLNARPQGQVYGFRMSLWYEHTGKVDKEFQNPESLACVRMVQKISQELWTVYTQPKITNMTAHFLPYPITVLPDGEVRSLPGYDNFPDTKASVLGAHSNTLPAILTV</sequence>
<evidence type="ECO:0000256" key="2">
    <source>
        <dbReference type="ARBA" id="ARBA00001913"/>
    </source>
</evidence>
<keyword evidence="8 10" id="KW-0442">Lipid degradation</keyword>
<proteinExistence type="inferred from homology"/>
<dbReference type="GO" id="GO:0009395">
    <property type="term" value="P:phospholipid catabolic process"/>
    <property type="evidence" value="ECO:0007669"/>
    <property type="project" value="TreeGrafter"/>
</dbReference>
<dbReference type="SMART" id="SM00239">
    <property type="entry name" value="C2"/>
    <property type="match status" value="1"/>
</dbReference>